<feature type="transmembrane region" description="Helical" evidence="7">
    <location>
        <begin position="237"/>
        <end position="255"/>
    </location>
</feature>
<feature type="binding site" evidence="6">
    <location>
        <position position="281"/>
    </location>
    <ligand>
        <name>Zn(2+)</name>
        <dbReference type="ChEBI" id="CHEBI:29105"/>
    </ligand>
</feature>
<dbReference type="VEuPathDB" id="FungiDB:DIURU_002380"/>
<evidence type="ECO:0000313" key="9">
    <source>
        <dbReference type="Proteomes" id="UP000449547"/>
    </source>
</evidence>
<keyword evidence="9" id="KW-1185">Reference proteome</keyword>
<dbReference type="OMA" id="EPWQQDN"/>
<feature type="transmembrane region" description="Helical" evidence="7">
    <location>
        <begin position="108"/>
        <end position="132"/>
    </location>
</feature>
<evidence type="ECO:0000313" key="8">
    <source>
        <dbReference type="EMBL" id="KAA8903494.1"/>
    </source>
</evidence>
<dbReference type="GO" id="GO:0046872">
    <property type="term" value="F:metal ion binding"/>
    <property type="evidence" value="ECO:0007669"/>
    <property type="project" value="UniProtKB-KW"/>
</dbReference>
<reference evidence="8 9" key="1">
    <citation type="submission" date="2019-07" db="EMBL/GenBank/DDBJ databases">
        <title>Genome assembly of two rare yeast pathogens: Diutina rugosa and Trichomonascus ciferrii.</title>
        <authorList>
            <person name="Mixao V."/>
            <person name="Saus E."/>
            <person name="Hansen A."/>
            <person name="Lass-Flor C."/>
            <person name="Gabaldon T."/>
        </authorList>
    </citation>
    <scope>NUCLEOTIDE SEQUENCE [LARGE SCALE GENOMIC DNA]</scope>
    <source>
        <strain evidence="8 9">CBS 613</strain>
    </source>
</reference>
<dbReference type="RefSeq" id="XP_034012796.1">
    <property type="nucleotide sequence ID" value="XM_034155025.1"/>
</dbReference>
<dbReference type="GeneID" id="54781031"/>
<evidence type="ECO:0000256" key="7">
    <source>
        <dbReference type="SAM" id="Phobius"/>
    </source>
</evidence>
<dbReference type="PANTHER" id="PTHR20855:SF52">
    <property type="entry name" value="ADIPONECTIN RECEPTOR PROTEIN"/>
    <property type="match status" value="1"/>
</dbReference>
<dbReference type="InterPro" id="IPR004254">
    <property type="entry name" value="AdipoR/HlyIII-related"/>
</dbReference>
<dbReference type="OrthoDB" id="529367at2759"/>
<evidence type="ECO:0008006" key="10">
    <source>
        <dbReference type="Google" id="ProtNLM"/>
    </source>
</evidence>
<keyword evidence="6" id="KW-0479">Metal-binding</keyword>
<dbReference type="GO" id="GO:0006882">
    <property type="term" value="P:intracellular zinc ion homeostasis"/>
    <property type="evidence" value="ECO:0007669"/>
    <property type="project" value="TreeGrafter"/>
</dbReference>
<proteinExistence type="inferred from homology"/>
<dbReference type="Pfam" id="PF03006">
    <property type="entry name" value="HlyIII"/>
    <property type="match status" value="1"/>
</dbReference>
<keyword evidence="5 7" id="KW-0472">Membrane</keyword>
<gene>
    <name evidence="8" type="ORF">DIURU_002380</name>
</gene>
<feature type="transmembrane region" description="Helical" evidence="7">
    <location>
        <begin position="73"/>
        <end position="93"/>
    </location>
</feature>
<evidence type="ECO:0000256" key="2">
    <source>
        <dbReference type="ARBA" id="ARBA00007018"/>
    </source>
</evidence>
<evidence type="ECO:0000256" key="6">
    <source>
        <dbReference type="PIRSR" id="PIRSR604254-1"/>
    </source>
</evidence>
<organism evidence="8 9">
    <name type="scientific">Diutina rugosa</name>
    <name type="common">Yeast</name>
    <name type="synonym">Candida rugosa</name>
    <dbReference type="NCBI Taxonomy" id="5481"/>
    <lineage>
        <taxon>Eukaryota</taxon>
        <taxon>Fungi</taxon>
        <taxon>Dikarya</taxon>
        <taxon>Ascomycota</taxon>
        <taxon>Saccharomycotina</taxon>
        <taxon>Pichiomycetes</taxon>
        <taxon>Debaryomycetaceae</taxon>
        <taxon>Diutina</taxon>
    </lineage>
</organism>
<keyword evidence="6" id="KW-0862">Zinc</keyword>
<dbReference type="EMBL" id="SWFT01000067">
    <property type="protein sequence ID" value="KAA8903494.1"/>
    <property type="molecule type" value="Genomic_DNA"/>
</dbReference>
<evidence type="ECO:0000256" key="5">
    <source>
        <dbReference type="ARBA" id="ARBA00023136"/>
    </source>
</evidence>
<evidence type="ECO:0000256" key="3">
    <source>
        <dbReference type="ARBA" id="ARBA00022692"/>
    </source>
</evidence>
<keyword evidence="3 7" id="KW-0812">Transmembrane</keyword>
<sequence>MSARQRRPVPVATTTVDTETPATTNKRTLHFFHQLEPWQQDNHYIKSGYVPSTNSYWGCAKSLLYIHNETGNIYSHLIPGSTAFLAVCAYLKWGLPRYPTYSGWWEEATFLMFGAACWGCLFMSSTFHCLKAHSHKVSKFGNQLDYFGIVILITCSLISIMNFSYRPEPTVRNGFNFVFLVFGSICTYLTLHPEFSTPKYRPFRSFMFIIFGLSGVLPILCGIYWYGGSVAWERAQIKWLLLEGAFYIAGALLYAGRIPERFTHTDDPHVKGKFDIWGHSHQIFHVMVVIAAWCHWKALVGCYNYMHQVLLASP</sequence>
<feature type="transmembrane region" description="Helical" evidence="7">
    <location>
        <begin position="203"/>
        <end position="225"/>
    </location>
</feature>
<dbReference type="GO" id="GO:0038023">
    <property type="term" value="F:signaling receptor activity"/>
    <property type="evidence" value="ECO:0007669"/>
    <property type="project" value="TreeGrafter"/>
</dbReference>
<dbReference type="Proteomes" id="UP000449547">
    <property type="component" value="Unassembled WGS sequence"/>
</dbReference>
<dbReference type="GO" id="GO:0016020">
    <property type="term" value="C:membrane"/>
    <property type="evidence" value="ECO:0007669"/>
    <property type="project" value="UniProtKB-SubCell"/>
</dbReference>
<comment type="caution">
    <text evidence="8">The sequence shown here is derived from an EMBL/GenBank/DDBJ whole genome shotgun (WGS) entry which is preliminary data.</text>
</comment>
<feature type="binding site" evidence="6">
    <location>
        <position position="285"/>
    </location>
    <ligand>
        <name>Zn(2+)</name>
        <dbReference type="ChEBI" id="CHEBI:29105"/>
    </ligand>
</feature>
<feature type="transmembrane region" description="Helical" evidence="7">
    <location>
        <begin position="171"/>
        <end position="191"/>
    </location>
</feature>
<protein>
    <recommendedName>
        <fullName evidence="10">HlyIII-domain-containing protein</fullName>
    </recommendedName>
</protein>
<keyword evidence="4 7" id="KW-1133">Transmembrane helix</keyword>
<name>A0A642UQR5_DIURU</name>
<feature type="binding site" evidence="6">
    <location>
        <position position="128"/>
    </location>
    <ligand>
        <name>Zn(2+)</name>
        <dbReference type="ChEBI" id="CHEBI:29105"/>
    </ligand>
</feature>
<comment type="subcellular location">
    <subcellularLocation>
        <location evidence="1">Membrane</location>
        <topology evidence="1">Multi-pass membrane protein</topology>
    </subcellularLocation>
</comment>
<comment type="similarity">
    <text evidence="2">Belongs to the ADIPOR family.</text>
</comment>
<dbReference type="PANTHER" id="PTHR20855">
    <property type="entry name" value="ADIPOR/PROGESTIN RECEPTOR-RELATED"/>
    <property type="match status" value="1"/>
</dbReference>
<dbReference type="AlphaFoldDB" id="A0A642UQR5"/>
<evidence type="ECO:0000256" key="4">
    <source>
        <dbReference type="ARBA" id="ARBA00022989"/>
    </source>
</evidence>
<feature type="transmembrane region" description="Helical" evidence="7">
    <location>
        <begin position="144"/>
        <end position="165"/>
    </location>
</feature>
<evidence type="ECO:0000256" key="1">
    <source>
        <dbReference type="ARBA" id="ARBA00004141"/>
    </source>
</evidence>
<accession>A0A642UQR5</accession>